<sequence>MASRTVALRRRDRPIAARLAAEVTGRARGEVAVNACGPLRRPIPRARAVPGRPPRERRPGPDAVAVTVEGAVAVTLAPAPAGWLRASGGAGDVVDHLTGVASSGSSPVT</sequence>
<keyword evidence="2" id="KW-1185">Reference proteome</keyword>
<reference evidence="1" key="1">
    <citation type="submission" date="2024-05" db="EMBL/GenBank/DDBJ databases">
        <title>Whole genome shotgun sequence of Streptomyces hygroscopicus NBRC 113678.</title>
        <authorList>
            <person name="Komaki H."/>
            <person name="Tamura T."/>
        </authorList>
    </citation>
    <scope>NUCLEOTIDE SEQUENCE</scope>
    <source>
        <strain evidence="1">N11-34</strain>
    </source>
</reference>
<name>A0ABQ3UF80_STRHY</name>
<dbReference type="Proteomes" id="UP001054854">
    <property type="component" value="Unassembled WGS sequence"/>
</dbReference>
<protein>
    <recommendedName>
        <fullName evidence="3">Bacterial SCP orthologue domain-containing protein</fullName>
    </recommendedName>
</protein>
<proteinExistence type="predicted"/>
<organism evidence="1 2">
    <name type="scientific">Streptomyces hygroscopicus</name>
    <dbReference type="NCBI Taxonomy" id="1912"/>
    <lineage>
        <taxon>Bacteria</taxon>
        <taxon>Bacillati</taxon>
        <taxon>Actinomycetota</taxon>
        <taxon>Actinomycetes</taxon>
        <taxon>Kitasatosporales</taxon>
        <taxon>Streptomycetaceae</taxon>
        <taxon>Streptomyces</taxon>
        <taxon>Streptomyces violaceusniger group</taxon>
    </lineage>
</organism>
<dbReference type="EMBL" id="BNEK01000005">
    <property type="protein sequence ID" value="GHJ33831.1"/>
    <property type="molecule type" value="Genomic_DNA"/>
</dbReference>
<accession>A0ABQ3UF80</accession>
<comment type="caution">
    <text evidence="1">The sequence shown here is derived from an EMBL/GenBank/DDBJ whole genome shotgun (WGS) entry which is preliminary data.</text>
</comment>
<evidence type="ECO:0000313" key="1">
    <source>
        <dbReference type="EMBL" id="GHJ33831.1"/>
    </source>
</evidence>
<evidence type="ECO:0000313" key="2">
    <source>
        <dbReference type="Proteomes" id="UP001054854"/>
    </source>
</evidence>
<evidence type="ECO:0008006" key="3">
    <source>
        <dbReference type="Google" id="ProtNLM"/>
    </source>
</evidence>
<gene>
    <name evidence="1" type="ORF">TPA0910_82640</name>
</gene>